<feature type="transmembrane region" description="Helical" evidence="1">
    <location>
        <begin position="35"/>
        <end position="56"/>
    </location>
</feature>
<evidence type="ECO:0000313" key="2">
    <source>
        <dbReference type="EMBL" id="KAK6328896.1"/>
    </source>
</evidence>
<name>A0AAN8R863_9TELE</name>
<dbReference type="Proteomes" id="UP001356427">
    <property type="component" value="Unassembled WGS sequence"/>
</dbReference>
<keyword evidence="1" id="KW-1133">Transmembrane helix</keyword>
<sequence length="92" mass="10518">MDCWSALEVYKEMLLLYLDEGRQLVNTNCEELEPWQIIGATLISTLGAVWVKGFLFQQETLTSRIKKQCFPARQKNTLCWRGNPDPAEQGPG</sequence>
<evidence type="ECO:0000313" key="3">
    <source>
        <dbReference type="Proteomes" id="UP001356427"/>
    </source>
</evidence>
<gene>
    <name evidence="2" type="ORF">J4Q44_G00008740</name>
</gene>
<keyword evidence="1" id="KW-0472">Membrane</keyword>
<comment type="caution">
    <text evidence="2">The sequence shown here is derived from an EMBL/GenBank/DDBJ whole genome shotgun (WGS) entry which is preliminary data.</text>
</comment>
<dbReference type="EMBL" id="JAGTTL010000001">
    <property type="protein sequence ID" value="KAK6328896.1"/>
    <property type="molecule type" value="Genomic_DNA"/>
</dbReference>
<accession>A0AAN8R863</accession>
<proteinExistence type="predicted"/>
<protein>
    <submittedName>
        <fullName evidence="2">Uncharacterized protein</fullName>
    </submittedName>
</protein>
<dbReference type="AlphaFoldDB" id="A0AAN8R863"/>
<keyword evidence="1" id="KW-0812">Transmembrane</keyword>
<evidence type="ECO:0000256" key="1">
    <source>
        <dbReference type="SAM" id="Phobius"/>
    </source>
</evidence>
<organism evidence="2 3">
    <name type="scientific">Coregonus suidteri</name>
    <dbReference type="NCBI Taxonomy" id="861788"/>
    <lineage>
        <taxon>Eukaryota</taxon>
        <taxon>Metazoa</taxon>
        <taxon>Chordata</taxon>
        <taxon>Craniata</taxon>
        <taxon>Vertebrata</taxon>
        <taxon>Euteleostomi</taxon>
        <taxon>Actinopterygii</taxon>
        <taxon>Neopterygii</taxon>
        <taxon>Teleostei</taxon>
        <taxon>Protacanthopterygii</taxon>
        <taxon>Salmoniformes</taxon>
        <taxon>Salmonidae</taxon>
        <taxon>Coregoninae</taxon>
        <taxon>Coregonus</taxon>
    </lineage>
</organism>
<reference evidence="2 3" key="1">
    <citation type="submission" date="2021-04" db="EMBL/GenBank/DDBJ databases">
        <authorList>
            <person name="De Guttry C."/>
            <person name="Zahm M."/>
            <person name="Klopp C."/>
            <person name="Cabau C."/>
            <person name="Louis A."/>
            <person name="Berthelot C."/>
            <person name="Parey E."/>
            <person name="Roest Crollius H."/>
            <person name="Montfort J."/>
            <person name="Robinson-Rechavi M."/>
            <person name="Bucao C."/>
            <person name="Bouchez O."/>
            <person name="Gislard M."/>
            <person name="Lluch J."/>
            <person name="Milhes M."/>
            <person name="Lampietro C."/>
            <person name="Lopez Roques C."/>
            <person name="Donnadieu C."/>
            <person name="Braasch I."/>
            <person name="Desvignes T."/>
            <person name="Postlethwait J."/>
            <person name="Bobe J."/>
            <person name="Wedekind C."/>
            <person name="Guiguen Y."/>
        </authorList>
    </citation>
    <scope>NUCLEOTIDE SEQUENCE [LARGE SCALE GENOMIC DNA]</scope>
    <source>
        <strain evidence="2">Cs_M1</strain>
        <tissue evidence="2">Blood</tissue>
    </source>
</reference>
<keyword evidence="3" id="KW-1185">Reference proteome</keyword>